<protein>
    <submittedName>
        <fullName evidence="3">DUF1016 domain-containing protein</fullName>
    </submittedName>
</protein>
<evidence type="ECO:0000313" key="4">
    <source>
        <dbReference type="Proteomes" id="UP000253410"/>
    </source>
</evidence>
<dbReference type="GO" id="GO:0003676">
    <property type="term" value="F:nucleic acid binding"/>
    <property type="evidence" value="ECO:0007669"/>
    <property type="project" value="InterPro"/>
</dbReference>
<comment type="caution">
    <text evidence="3">The sequence shown here is derived from an EMBL/GenBank/DDBJ whole genome shotgun (WGS) entry which is preliminary data.</text>
</comment>
<keyword evidence="4" id="KW-1185">Reference proteome</keyword>
<dbReference type="PANTHER" id="PTHR30547:SF5">
    <property type="entry name" value="NUCLEASE YHCG-RELATED"/>
    <property type="match status" value="1"/>
</dbReference>
<name>A0A365Y310_9BACT</name>
<proteinExistence type="predicted"/>
<feature type="domain" description="YhcG PDDEXK nuclease" evidence="1">
    <location>
        <begin position="191"/>
        <end position="342"/>
    </location>
</feature>
<reference evidence="3 4" key="1">
    <citation type="submission" date="2018-05" db="EMBL/GenBank/DDBJ databases">
        <title>Chitinophaga sp. K3CV102501T nov., isolated from isolated from a monsoon evergreen broad-leaved forest soil.</title>
        <authorList>
            <person name="Lv Y."/>
        </authorList>
    </citation>
    <scope>NUCLEOTIDE SEQUENCE [LARGE SCALE GENOMIC DNA]</scope>
    <source>
        <strain evidence="3 4">GDMCC 1.1325</strain>
    </source>
</reference>
<sequence length="353" mass="42163">MTDQFTEIVTLIKRSQYNTQKNVNIDMINLYWQVGEYIHKKISNASWGKGTIKELAYYIARKHPDLKGFTQPGLYRMQQFYCFYLPYLLDEVGSLQVVENQQEILSSVMREFTDIRNTFLVKVTWTHHLTLMTKTKTKEECEFYLRLCVQENYSVRELERQIKSSLYERVQLGKQKMPLSHNTTTQDKSVLFRDKYVFEFLDLPVNHDEKDLQKALTLKMKEFILELGDGFVFIEQEYRITVGRKDFYIDLLFYHRDLQCLVAFELKTAEFRPQYVVKLNFYLTALDKKVKRKHEAPSVGLILCRKQNNELIKYALSRCPAPIIIAEYQTFLPDKKLLQQKLHELFEEEFREN</sequence>
<evidence type="ECO:0000259" key="1">
    <source>
        <dbReference type="Pfam" id="PF06250"/>
    </source>
</evidence>
<dbReference type="InterPro" id="IPR053148">
    <property type="entry name" value="PD-DEXK-like_domain"/>
</dbReference>
<dbReference type="PANTHER" id="PTHR30547">
    <property type="entry name" value="UNCHARACTERIZED PROTEIN YHCG-RELATED"/>
    <property type="match status" value="1"/>
</dbReference>
<evidence type="ECO:0000259" key="2">
    <source>
        <dbReference type="Pfam" id="PF17761"/>
    </source>
</evidence>
<dbReference type="Proteomes" id="UP000253410">
    <property type="component" value="Unassembled WGS sequence"/>
</dbReference>
<dbReference type="InterPro" id="IPR041527">
    <property type="entry name" value="YhcG_N"/>
</dbReference>
<dbReference type="AlphaFoldDB" id="A0A365Y310"/>
<organism evidence="3 4">
    <name type="scientific">Chitinophaga flava</name>
    <dbReference type="NCBI Taxonomy" id="2259036"/>
    <lineage>
        <taxon>Bacteria</taxon>
        <taxon>Pseudomonadati</taxon>
        <taxon>Bacteroidota</taxon>
        <taxon>Chitinophagia</taxon>
        <taxon>Chitinophagales</taxon>
        <taxon>Chitinophagaceae</taxon>
        <taxon>Chitinophaga</taxon>
    </lineage>
</organism>
<evidence type="ECO:0000313" key="3">
    <source>
        <dbReference type="EMBL" id="RBL92966.1"/>
    </source>
</evidence>
<dbReference type="RefSeq" id="WP_113615562.1">
    <property type="nucleotide sequence ID" value="NZ_QFFJ01000001.1"/>
</dbReference>
<dbReference type="Pfam" id="PF17761">
    <property type="entry name" value="DUF1016_N"/>
    <property type="match status" value="1"/>
</dbReference>
<dbReference type="Gene3D" id="3.40.1350.10">
    <property type="match status" value="1"/>
</dbReference>
<feature type="domain" description="YhcG N-terminal" evidence="2">
    <location>
        <begin position="7"/>
        <end position="169"/>
    </location>
</feature>
<dbReference type="EMBL" id="QFFJ01000001">
    <property type="protein sequence ID" value="RBL92966.1"/>
    <property type="molecule type" value="Genomic_DNA"/>
</dbReference>
<dbReference type="OrthoDB" id="9801263at2"/>
<gene>
    <name evidence="3" type="ORF">DF182_10435</name>
</gene>
<dbReference type="InterPro" id="IPR011856">
    <property type="entry name" value="tRNA_endonuc-like_dom_sf"/>
</dbReference>
<dbReference type="InterPro" id="IPR009362">
    <property type="entry name" value="YhcG_C"/>
</dbReference>
<accession>A0A365Y310</accession>
<dbReference type="Pfam" id="PF06250">
    <property type="entry name" value="YhcG_C"/>
    <property type="match status" value="1"/>
</dbReference>